<proteinExistence type="predicted"/>
<name>A0A0V0QQC6_PSEPJ</name>
<keyword evidence="4" id="KW-1185">Reference proteome</keyword>
<dbReference type="InParanoid" id="A0A0V0QQC6"/>
<comment type="caution">
    <text evidence="3">The sequence shown here is derived from an EMBL/GenBank/DDBJ whole genome shotgun (WGS) entry which is preliminary data.</text>
</comment>
<evidence type="ECO:0000256" key="1">
    <source>
        <dbReference type="SAM" id="MobiDB-lite"/>
    </source>
</evidence>
<evidence type="ECO:0000313" key="3">
    <source>
        <dbReference type="EMBL" id="KRX04459.1"/>
    </source>
</evidence>
<dbReference type="EMBL" id="LDAU01000115">
    <property type="protein sequence ID" value="KRX04459.1"/>
    <property type="molecule type" value="Genomic_DNA"/>
</dbReference>
<feature type="transmembrane region" description="Helical" evidence="2">
    <location>
        <begin position="471"/>
        <end position="491"/>
    </location>
</feature>
<evidence type="ECO:0000313" key="4">
    <source>
        <dbReference type="Proteomes" id="UP000054937"/>
    </source>
</evidence>
<accession>A0A0V0QQC6</accession>
<dbReference type="AlphaFoldDB" id="A0A0V0QQC6"/>
<dbReference type="OMA" id="GINTICF"/>
<keyword evidence="2" id="KW-0472">Membrane</keyword>
<feature type="compositionally biased region" description="Low complexity" evidence="1">
    <location>
        <begin position="888"/>
        <end position="897"/>
    </location>
</feature>
<feature type="transmembrane region" description="Helical" evidence="2">
    <location>
        <begin position="574"/>
        <end position="592"/>
    </location>
</feature>
<dbReference type="InterPro" id="IPR009030">
    <property type="entry name" value="Growth_fac_rcpt_cys_sf"/>
</dbReference>
<dbReference type="Proteomes" id="UP000054937">
    <property type="component" value="Unassembled WGS sequence"/>
</dbReference>
<gene>
    <name evidence="3" type="ORF">PPERSA_06012</name>
</gene>
<organism evidence="3 4">
    <name type="scientific">Pseudocohnilembus persalinus</name>
    <name type="common">Ciliate</name>
    <dbReference type="NCBI Taxonomy" id="266149"/>
    <lineage>
        <taxon>Eukaryota</taxon>
        <taxon>Sar</taxon>
        <taxon>Alveolata</taxon>
        <taxon>Ciliophora</taxon>
        <taxon>Intramacronucleata</taxon>
        <taxon>Oligohymenophorea</taxon>
        <taxon>Scuticociliatia</taxon>
        <taxon>Philasterida</taxon>
        <taxon>Pseudocohnilembidae</taxon>
        <taxon>Pseudocohnilembus</taxon>
    </lineage>
</organism>
<feature type="transmembrane region" description="Helical" evidence="2">
    <location>
        <begin position="612"/>
        <end position="633"/>
    </location>
</feature>
<keyword evidence="2" id="KW-1133">Transmembrane helix</keyword>
<feature type="transmembrane region" description="Helical" evidence="2">
    <location>
        <begin position="526"/>
        <end position="544"/>
    </location>
</feature>
<feature type="region of interest" description="Disordered" evidence="1">
    <location>
        <begin position="688"/>
        <end position="708"/>
    </location>
</feature>
<evidence type="ECO:0000256" key="2">
    <source>
        <dbReference type="SAM" id="Phobius"/>
    </source>
</evidence>
<keyword evidence="2" id="KW-0812">Transmembrane</keyword>
<reference evidence="3 4" key="1">
    <citation type="journal article" date="2015" name="Sci. Rep.">
        <title>Genome of the facultative scuticociliatosis pathogen Pseudocohnilembus persalinus provides insight into its virulence through horizontal gene transfer.</title>
        <authorList>
            <person name="Xiong J."/>
            <person name="Wang G."/>
            <person name="Cheng J."/>
            <person name="Tian M."/>
            <person name="Pan X."/>
            <person name="Warren A."/>
            <person name="Jiang C."/>
            <person name="Yuan D."/>
            <person name="Miao W."/>
        </authorList>
    </citation>
    <scope>NUCLEOTIDE SEQUENCE [LARGE SCALE GENOMIC DNA]</scope>
    <source>
        <strain evidence="3">36N120E</strain>
    </source>
</reference>
<feature type="region of interest" description="Disordered" evidence="1">
    <location>
        <begin position="826"/>
        <end position="848"/>
    </location>
</feature>
<feature type="region of interest" description="Disordered" evidence="1">
    <location>
        <begin position="879"/>
        <end position="898"/>
    </location>
</feature>
<sequence>MIGIIYDSNKIYLQQQCSYNCATCQNWDENCDTCASTLNTVGSTTTDFQPNGNVRNSNNCKCEQDINLCKLAADGESQSAYEYKYVEMYTQNCLHIDYLVEDSCKMSYVGNQLFQFTWNHFKEWSNQLKIQPTTSDYRLNITSGVCTQHTCLDQGFYESGSQCLKCPNQCDSCYQDGEEIQCASCSCFYAEQNREDKPKKNCPCLYNFYDDGIQPYCLPCHKNCAGCEFEEQSCLACIEPSPKRELPSCECSSGYYEDINIQCQLCQFPCMTCSSIDTCLTCQAEQNGQMLRIPPSCACNSGFEEIYDEIQGIYMCQKIVVQKNMDQQEIPQNNDETMEQITPKQQAYKTQKEEEQNSTAKGVAATSEMAGTAVIAAIIPLTFAGNIGVLVNVVDFTQISILFLTLDVMQKGYVTALLKSFKQFSLPYIPVFFEFFVDLKKYNEQYDQNLPEKFQVYEYNAFFLQNIGQSVFLISCVMLCYLTYPIYFYVLMKRYNKSRRQEYKEKFSLIWDGLNIKTDKQLTFNLMYYFRKIYFVAIITALYGQVKLQLILFTISNLFLIIYALKVNPFPGKIGIGMHITIECTFIVYQVVTFVSCDELLCTNSGWDLVSLILIVMLLCIGILVAETIPKIFQFFRFKYFKLHDIYERRNAIKNKEESLIQVQKAQIQLKKKQKKIYPQFQQNQMLDEDSQGEEGTSNTKSKRDMPKDTNLFSQDYSQSQQDMLCTNQFTRRSQGFTSTIIQSEKSLFSSKFSSAINSADQSQQEINNISPQINAQKIPQNKDIKYENIINNQMIDQNELYQNKQIKTFMLNANENNFDIQKKRSKVSFSTQDTKNEKDQDSNQEEISYQNSPNIQSFSDKKCKSKFFNDFKLNQEFDEDSQDQQKPDGVQQQLQDGDSKLKKIRAIYGIQNGNQKIKKQKSLSTNIKKNTFQQQNKYKFKINAPEMKKSFYNQYKKNFELNNSTVYSTIQQDNYKNSQRNQENKLLRQGSFENQKKDLIKNKFQEKNCFDKQNQCLNSPNLKGDNQILQISQEYKIKNNNFI</sequence>
<protein>
    <submittedName>
        <fullName evidence="3">Insulin-like growth factor binding protein, N-terminal</fullName>
    </submittedName>
</protein>
<dbReference type="SUPFAM" id="SSF57184">
    <property type="entry name" value="Growth factor receptor domain"/>
    <property type="match status" value="1"/>
</dbReference>